<evidence type="ECO:0000313" key="9">
    <source>
        <dbReference type="Proteomes" id="UP000000549"/>
    </source>
</evidence>
<sequence length="199" mass="22482">MSKPSFWQAFLFVLKITFISFGGGNALMPIIEKEAIIKNNWASKKEFEKVIIVTNMIPGASVIQAISFLCIKWFGPLKGSILTLISVLPHLFFALLLFVFSRYIPKKYLYIFALAIICVVIAILINFTISFLKTSHKTLKLPLWIFLFIFSSLFSLFVPAPINVSILNISIVISGTLLYQLIVYLKQKKALNKNKGGKK</sequence>
<dbReference type="KEGG" id="msy:MS53_0180"/>
<accession>Q4A6M2</accession>
<keyword evidence="4 7" id="KW-0812">Transmembrane</keyword>
<evidence type="ECO:0000256" key="4">
    <source>
        <dbReference type="ARBA" id="ARBA00022692"/>
    </source>
</evidence>
<dbReference type="HOGENOM" id="CLU_090306_0_0_14"/>
<comment type="subcellular location">
    <subcellularLocation>
        <location evidence="1">Cell membrane</location>
        <topology evidence="1">Multi-pass membrane protein</topology>
    </subcellularLocation>
</comment>
<keyword evidence="3" id="KW-1003">Cell membrane</keyword>
<evidence type="ECO:0000256" key="6">
    <source>
        <dbReference type="ARBA" id="ARBA00023136"/>
    </source>
</evidence>
<evidence type="ECO:0000256" key="7">
    <source>
        <dbReference type="SAM" id="Phobius"/>
    </source>
</evidence>
<reference evidence="8 9" key="1">
    <citation type="journal article" date="2005" name="J. Bacteriol.">
        <title>Swine and poultry pathogens: the complete genome sequences of two strains of Mycoplasma hyopneumoniae and a strain of Mycoplasma synoviae.</title>
        <authorList>
            <person name="Vasconcelos A.T."/>
            <person name="Ferreira H.B."/>
            <person name="Bizarro C.V."/>
            <person name="Bonatto S.L."/>
            <person name="Carvalho M.O."/>
            <person name="Pinto P.M."/>
            <person name="Almeida D.F."/>
            <person name="Almeida L.G."/>
            <person name="Almeida R."/>
            <person name="Alves-Filho L."/>
            <person name="Assuncao E.N."/>
            <person name="Azevedo V.A."/>
            <person name="Bogo M.R."/>
            <person name="Brigido M.M."/>
            <person name="Brocchi M."/>
            <person name="Burity H.A."/>
            <person name="Camargo A.A."/>
            <person name="Camargo S.S."/>
            <person name="Carepo M.S."/>
            <person name="Carraro D.M."/>
            <person name="de Mattos Cascardo J.C."/>
            <person name="Castro L.A."/>
            <person name="Cavalcanti G."/>
            <person name="Chemale G."/>
            <person name="Collevatti R.G."/>
            <person name="Cunha C.W."/>
            <person name="Dallagiovanna B."/>
            <person name="Dambros B.P."/>
            <person name="Dellagostin O.A."/>
            <person name="Falcao C."/>
            <person name="Fantinatti-Garboggini F."/>
            <person name="Felipe M.S."/>
            <person name="Fiorentin L."/>
            <person name="Franco G.R."/>
            <person name="Freitas N.S."/>
            <person name="Frias D."/>
            <person name="Grangeiro T.B."/>
            <person name="Grisard E.C."/>
            <person name="Guimaraes C.T."/>
            <person name="Hungria M."/>
            <person name="Jardim S.N."/>
            <person name="Krieger M.A."/>
            <person name="Laurino J.P."/>
            <person name="Lima L.F."/>
            <person name="Lopes M.I."/>
            <person name="Loreto E.L."/>
            <person name="Madeira H.M."/>
            <person name="Manfio G.P."/>
            <person name="Maranhao A.Q."/>
            <person name="Martinkovics C.T."/>
            <person name="Medeiros S.R."/>
            <person name="Moreira M.A."/>
            <person name="Neiva M."/>
            <person name="Ramalho-Neto C.E."/>
            <person name="Nicolas M.F."/>
            <person name="Oliveira S.C."/>
            <person name="Paixao R.F."/>
            <person name="Pedrosa F.O."/>
            <person name="Pena S.D."/>
            <person name="Pereira M."/>
            <person name="Pereira-Ferrari L."/>
            <person name="Piffer I."/>
            <person name="Pinto L.S."/>
            <person name="Potrich D.P."/>
            <person name="Salim A.C."/>
            <person name="Santos F.R."/>
            <person name="Schmitt R."/>
            <person name="Schneider M.P."/>
            <person name="Schrank A."/>
            <person name="Schrank I.S."/>
            <person name="Schuck A.F."/>
            <person name="Seuanez H.N."/>
            <person name="Silva D.W."/>
            <person name="Silva R."/>
            <person name="Silva S.C."/>
            <person name="Soares C.M."/>
            <person name="Souza K.R."/>
            <person name="Souza R.C."/>
            <person name="Staats C.C."/>
            <person name="Steffens M.B."/>
            <person name="Teixeira S.M."/>
            <person name="Urmenyi T.P."/>
            <person name="Vainstein M.H."/>
            <person name="Zuccherato L.W."/>
            <person name="Simpson A.J."/>
            <person name="Zaha A."/>
        </authorList>
    </citation>
    <scope>NUCLEOTIDE SEQUENCE [LARGE SCALE GENOMIC DNA]</scope>
    <source>
        <strain evidence="8 9">53</strain>
    </source>
</reference>
<dbReference type="PANTHER" id="PTHR43663:SF1">
    <property type="entry name" value="CHROMATE TRANSPORTER"/>
    <property type="match status" value="1"/>
</dbReference>
<dbReference type="EMBL" id="AE017245">
    <property type="protein sequence ID" value="AAZ43599.1"/>
    <property type="molecule type" value="Genomic_DNA"/>
</dbReference>
<feature type="transmembrane region" description="Helical" evidence="7">
    <location>
        <begin position="51"/>
        <end position="74"/>
    </location>
</feature>
<dbReference type="Pfam" id="PF02417">
    <property type="entry name" value="Chromate_transp"/>
    <property type="match status" value="1"/>
</dbReference>
<keyword evidence="6 7" id="KW-0472">Membrane</keyword>
<feature type="transmembrane region" description="Helical" evidence="7">
    <location>
        <begin position="141"/>
        <end position="160"/>
    </location>
</feature>
<evidence type="ECO:0000256" key="2">
    <source>
        <dbReference type="ARBA" id="ARBA00005262"/>
    </source>
</evidence>
<dbReference type="STRING" id="262723.MS53_0180"/>
<dbReference type="Proteomes" id="UP000000549">
    <property type="component" value="Chromosome"/>
</dbReference>
<feature type="transmembrane region" description="Helical" evidence="7">
    <location>
        <begin position="81"/>
        <end position="104"/>
    </location>
</feature>
<dbReference type="InterPro" id="IPR003370">
    <property type="entry name" value="Chromate_transpt"/>
</dbReference>
<evidence type="ECO:0000256" key="3">
    <source>
        <dbReference type="ARBA" id="ARBA00022475"/>
    </source>
</evidence>
<feature type="transmembrane region" description="Helical" evidence="7">
    <location>
        <begin position="166"/>
        <end position="185"/>
    </location>
</feature>
<evidence type="ECO:0000313" key="8">
    <source>
        <dbReference type="EMBL" id="AAZ43599.1"/>
    </source>
</evidence>
<comment type="similarity">
    <text evidence="2">Belongs to the chromate ion transporter (CHR) (TC 2.A.51) family.</text>
</comment>
<dbReference type="PANTHER" id="PTHR43663">
    <property type="entry name" value="CHROMATE TRANSPORT PROTEIN-RELATED"/>
    <property type="match status" value="1"/>
</dbReference>
<dbReference type="AlphaFoldDB" id="Q4A6M2"/>
<dbReference type="eggNOG" id="COG2059">
    <property type="taxonomic scope" value="Bacteria"/>
</dbReference>
<dbReference type="GO" id="GO:0015109">
    <property type="term" value="F:chromate transmembrane transporter activity"/>
    <property type="evidence" value="ECO:0007669"/>
    <property type="project" value="InterPro"/>
</dbReference>
<keyword evidence="5 7" id="KW-1133">Transmembrane helix</keyword>
<gene>
    <name evidence="8" type="ordered locus">MS53_0180</name>
</gene>
<dbReference type="InterPro" id="IPR052518">
    <property type="entry name" value="CHR_Transporter"/>
</dbReference>
<feature type="transmembrane region" description="Helical" evidence="7">
    <location>
        <begin position="110"/>
        <end position="129"/>
    </location>
</feature>
<organism evidence="8 9">
    <name type="scientific">Mycoplasmopsis synoviae (strain 53)</name>
    <name type="common">Mycoplasma synoviae</name>
    <dbReference type="NCBI Taxonomy" id="262723"/>
    <lineage>
        <taxon>Bacteria</taxon>
        <taxon>Bacillati</taxon>
        <taxon>Mycoplasmatota</taxon>
        <taxon>Mycoplasmoidales</taxon>
        <taxon>Metamycoplasmataceae</taxon>
        <taxon>Mycoplasmopsis</taxon>
    </lineage>
</organism>
<feature type="transmembrane region" description="Helical" evidence="7">
    <location>
        <begin position="12"/>
        <end position="31"/>
    </location>
</feature>
<proteinExistence type="inferred from homology"/>
<protein>
    <submittedName>
        <fullName evidence="8">Putative chromate transport protein</fullName>
    </submittedName>
</protein>
<keyword evidence="9" id="KW-1185">Reference proteome</keyword>
<name>Q4A6M2_MYCS5</name>
<dbReference type="GO" id="GO:0005886">
    <property type="term" value="C:plasma membrane"/>
    <property type="evidence" value="ECO:0007669"/>
    <property type="project" value="UniProtKB-SubCell"/>
</dbReference>
<evidence type="ECO:0000256" key="5">
    <source>
        <dbReference type="ARBA" id="ARBA00022989"/>
    </source>
</evidence>
<evidence type="ECO:0000256" key="1">
    <source>
        <dbReference type="ARBA" id="ARBA00004651"/>
    </source>
</evidence>